<reference evidence="5" key="2">
    <citation type="submission" date="2021-04" db="EMBL/GenBank/DDBJ databases">
        <authorList>
            <person name="Gilroy R."/>
        </authorList>
    </citation>
    <scope>NUCLEOTIDE SEQUENCE</scope>
    <source>
        <strain evidence="5">CHK188-4685</strain>
    </source>
</reference>
<proteinExistence type="predicted"/>
<keyword evidence="1" id="KW-0805">Transcription regulation</keyword>
<keyword evidence="3" id="KW-0804">Transcription</keyword>
<evidence type="ECO:0000256" key="1">
    <source>
        <dbReference type="ARBA" id="ARBA00023015"/>
    </source>
</evidence>
<dbReference type="SMART" id="SM00345">
    <property type="entry name" value="HTH_GNTR"/>
    <property type="match status" value="1"/>
</dbReference>
<evidence type="ECO:0000313" key="5">
    <source>
        <dbReference type="EMBL" id="HJB06877.1"/>
    </source>
</evidence>
<evidence type="ECO:0000256" key="3">
    <source>
        <dbReference type="ARBA" id="ARBA00023163"/>
    </source>
</evidence>
<name>A0A9D2RLG0_9FIRM</name>
<dbReference type="SMART" id="SM00895">
    <property type="entry name" value="FCD"/>
    <property type="match status" value="1"/>
</dbReference>
<protein>
    <submittedName>
        <fullName evidence="5">GntR family transcriptional regulator</fullName>
    </submittedName>
</protein>
<keyword evidence="2" id="KW-0238">DNA-binding</keyword>
<dbReference type="SUPFAM" id="SSF46785">
    <property type="entry name" value="Winged helix' DNA-binding domain"/>
    <property type="match status" value="1"/>
</dbReference>
<dbReference type="PRINTS" id="PR00035">
    <property type="entry name" value="HTHGNTR"/>
</dbReference>
<dbReference type="PANTHER" id="PTHR43537:SF45">
    <property type="entry name" value="GNTR FAMILY REGULATORY PROTEIN"/>
    <property type="match status" value="1"/>
</dbReference>
<dbReference type="PANTHER" id="PTHR43537">
    <property type="entry name" value="TRANSCRIPTIONAL REGULATOR, GNTR FAMILY"/>
    <property type="match status" value="1"/>
</dbReference>
<evidence type="ECO:0000256" key="2">
    <source>
        <dbReference type="ARBA" id="ARBA00023125"/>
    </source>
</evidence>
<dbReference type="Pfam" id="PF07729">
    <property type="entry name" value="FCD"/>
    <property type="match status" value="1"/>
</dbReference>
<evidence type="ECO:0000313" key="6">
    <source>
        <dbReference type="Proteomes" id="UP000886804"/>
    </source>
</evidence>
<dbReference type="InterPro" id="IPR011711">
    <property type="entry name" value="GntR_C"/>
</dbReference>
<dbReference type="CDD" id="cd07377">
    <property type="entry name" value="WHTH_GntR"/>
    <property type="match status" value="1"/>
</dbReference>
<dbReference type="Proteomes" id="UP000886804">
    <property type="component" value="Unassembled WGS sequence"/>
</dbReference>
<dbReference type="EMBL" id="DWYS01000041">
    <property type="protein sequence ID" value="HJB06877.1"/>
    <property type="molecule type" value="Genomic_DNA"/>
</dbReference>
<dbReference type="InterPro" id="IPR008920">
    <property type="entry name" value="TF_FadR/GntR_C"/>
</dbReference>
<dbReference type="InterPro" id="IPR036388">
    <property type="entry name" value="WH-like_DNA-bd_sf"/>
</dbReference>
<dbReference type="Pfam" id="PF00392">
    <property type="entry name" value="GntR"/>
    <property type="match status" value="1"/>
</dbReference>
<sequence length="222" mass="25230">MESLELMPARVRITSILKKAIYSGEYKSGEELSLTDVAARLGVSRTPVREAFQSLAADGLITLRMNKGAIVNRIDRKFIRDTFEMRILLEGEAAARAAKNGMETGQLLARLCHMQDNLNSLTRSDYTSLNQDIHMKIWNAADNFKLKSYLLELWNGPSTGHSLPEEKEHYQKSTEEHIAILNFIQNRREAQARKAMEAHISRSMENILKYYPETPMDPSSVS</sequence>
<dbReference type="Gene3D" id="1.20.120.530">
    <property type="entry name" value="GntR ligand-binding domain-like"/>
    <property type="match status" value="1"/>
</dbReference>
<dbReference type="InterPro" id="IPR036390">
    <property type="entry name" value="WH_DNA-bd_sf"/>
</dbReference>
<reference evidence="5" key="1">
    <citation type="journal article" date="2021" name="PeerJ">
        <title>Extensive microbial diversity within the chicken gut microbiome revealed by metagenomics and culture.</title>
        <authorList>
            <person name="Gilroy R."/>
            <person name="Ravi A."/>
            <person name="Getino M."/>
            <person name="Pursley I."/>
            <person name="Horton D.L."/>
            <person name="Alikhan N.F."/>
            <person name="Baker D."/>
            <person name="Gharbi K."/>
            <person name="Hall N."/>
            <person name="Watson M."/>
            <person name="Adriaenssens E.M."/>
            <person name="Foster-Nyarko E."/>
            <person name="Jarju S."/>
            <person name="Secka A."/>
            <person name="Antonio M."/>
            <person name="Oren A."/>
            <person name="Chaudhuri R.R."/>
            <person name="La Ragione R."/>
            <person name="Hildebrand F."/>
            <person name="Pallen M.J."/>
        </authorList>
    </citation>
    <scope>NUCLEOTIDE SEQUENCE</scope>
    <source>
        <strain evidence="5">CHK188-4685</strain>
    </source>
</reference>
<dbReference type="InterPro" id="IPR000524">
    <property type="entry name" value="Tscrpt_reg_HTH_GntR"/>
</dbReference>
<dbReference type="SUPFAM" id="SSF48008">
    <property type="entry name" value="GntR ligand-binding domain-like"/>
    <property type="match status" value="1"/>
</dbReference>
<evidence type="ECO:0000259" key="4">
    <source>
        <dbReference type="PROSITE" id="PS50949"/>
    </source>
</evidence>
<dbReference type="GO" id="GO:0003700">
    <property type="term" value="F:DNA-binding transcription factor activity"/>
    <property type="evidence" value="ECO:0007669"/>
    <property type="project" value="InterPro"/>
</dbReference>
<organism evidence="5 6">
    <name type="scientific">Candidatus Enterocloster faecavium</name>
    <dbReference type="NCBI Taxonomy" id="2838560"/>
    <lineage>
        <taxon>Bacteria</taxon>
        <taxon>Bacillati</taxon>
        <taxon>Bacillota</taxon>
        <taxon>Clostridia</taxon>
        <taxon>Lachnospirales</taxon>
        <taxon>Lachnospiraceae</taxon>
        <taxon>Enterocloster</taxon>
    </lineage>
</organism>
<dbReference type="Gene3D" id="1.10.10.10">
    <property type="entry name" value="Winged helix-like DNA-binding domain superfamily/Winged helix DNA-binding domain"/>
    <property type="match status" value="1"/>
</dbReference>
<accession>A0A9D2RLG0</accession>
<dbReference type="GO" id="GO:0003677">
    <property type="term" value="F:DNA binding"/>
    <property type="evidence" value="ECO:0007669"/>
    <property type="project" value="UniProtKB-KW"/>
</dbReference>
<feature type="domain" description="HTH gntR-type" evidence="4">
    <location>
        <begin position="7"/>
        <end position="74"/>
    </location>
</feature>
<dbReference type="AlphaFoldDB" id="A0A9D2RLG0"/>
<comment type="caution">
    <text evidence="5">The sequence shown here is derived from an EMBL/GenBank/DDBJ whole genome shotgun (WGS) entry which is preliminary data.</text>
</comment>
<gene>
    <name evidence="5" type="ORF">H9716_03315</name>
</gene>
<dbReference type="PROSITE" id="PS50949">
    <property type="entry name" value="HTH_GNTR"/>
    <property type="match status" value="1"/>
</dbReference>